<dbReference type="Proteomes" id="UP000186004">
    <property type="component" value="Unassembled WGS sequence"/>
</dbReference>
<accession>A0A1N6SY17</accession>
<reference evidence="1 2" key="1">
    <citation type="submission" date="2017-01" db="EMBL/GenBank/DDBJ databases">
        <authorList>
            <person name="Mah S.A."/>
            <person name="Swanson W.J."/>
            <person name="Moy G.W."/>
            <person name="Vacquier V.D."/>
        </authorList>
    </citation>
    <scope>NUCLEOTIDE SEQUENCE [LARGE SCALE GENOMIC DNA]</scope>
    <source>
        <strain evidence="1 2">DSM 45758</strain>
    </source>
</reference>
<organism evidence="1 2">
    <name type="scientific">Micromonospora avicenniae</name>
    <dbReference type="NCBI Taxonomy" id="1198245"/>
    <lineage>
        <taxon>Bacteria</taxon>
        <taxon>Bacillati</taxon>
        <taxon>Actinomycetota</taxon>
        <taxon>Actinomycetes</taxon>
        <taxon>Micromonosporales</taxon>
        <taxon>Micromonosporaceae</taxon>
        <taxon>Micromonospora</taxon>
    </lineage>
</organism>
<name>A0A1N6SY17_9ACTN</name>
<sequence>MRPLPYEDLAALLGLNVLLHGELLADQLPPDVTQRLIRRLTEHGPLPVGASEGDLSLLLHDLAQRLHWAMGHGDEYPEATARQTTYYIDLPSAAAVAACRAELTELGARRLTMYRPGQAGRAMTSNEHLAAGLHWQLVVAFPELMPSPSFEARTQALCAMAERHGGRFAGSSIG</sequence>
<gene>
    <name evidence="1" type="ORF">SAMN05444858_102435</name>
</gene>
<evidence type="ECO:0000313" key="1">
    <source>
        <dbReference type="EMBL" id="SIQ45950.1"/>
    </source>
</evidence>
<dbReference type="AlphaFoldDB" id="A0A1N6SY17"/>
<dbReference type="EMBL" id="FTNF01000002">
    <property type="protein sequence ID" value="SIQ45950.1"/>
    <property type="molecule type" value="Genomic_DNA"/>
</dbReference>
<evidence type="ECO:0000313" key="2">
    <source>
        <dbReference type="Proteomes" id="UP000186004"/>
    </source>
</evidence>
<keyword evidence="2" id="KW-1185">Reference proteome</keyword>
<proteinExistence type="predicted"/>
<protein>
    <submittedName>
        <fullName evidence="1">Uncharacterized protein</fullName>
    </submittedName>
</protein>